<dbReference type="GeneID" id="63780789"/>
<keyword evidence="5 11" id="KW-1133">Transmembrane helix</keyword>
<dbReference type="AlphaFoldDB" id="A0A1Y2DB14"/>
<dbReference type="Pfam" id="PF07690">
    <property type="entry name" value="MFS_1"/>
    <property type="match status" value="1"/>
</dbReference>
<dbReference type="Gene3D" id="1.20.1720.10">
    <property type="entry name" value="Multidrug resistance protein D"/>
    <property type="match status" value="1"/>
</dbReference>
<comment type="caution">
    <text evidence="13">The sequence shown here is derived from an EMBL/GenBank/DDBJ whole genome shotgun (WGS) entry which is preliminary data.</text>
</comment>
<dbReference type="FunCoup" id="A0A1Y2DB14">
    <property type="interactions" value="66"/>
</dbReference>
<dbReference type="RefSeq" id="XP_040709797.1">
    <property type="nucleotide sequence ID" value="XM_040864577.1"/>
</dbReference>
<dbReference type="GO" id="GO:0005774">
    <property type="term" value="C:vacuolar membrane"/>
    <property type="evidence" value="ECO:0007669"/>
    <property type="project" value="UniProtKB-SubCell"/>
</dbReference>
<accession>A0A1Y2DB14</accession>
<sequence>MASSEQQDDNEKPHDVERDAGTPASSGDDGATLTDGTPAAAAPVVTKYTPTPKAETANPPEAGRTRWETWLIMLALCSGLFLAALDTTIVTTAIPTIIEEFKSPLGYTWIGSAYLLANAAAAPSWGKLSDIWGRKPMLLSAVAVFWVGSLVCALSISMGMLLAGRAIQGIGGGGIVVLVNISIADLFSMRQRGVYYGVLGMVWAIASAIGPVLGGVFTEKISWRWCFYVNLPICGAGFAILVFVLKLHNPRTTLREGLAAIDWLGSILIIGGTLMFLFGLEFGGIIYAWNSPTVICLLVFSVATISVFFLVEHKLAKYPVIPLRLFHKRTSVISFAVCFCHGFVFISGSYWLTLYFQGVLGVSPLLSGVYLLPFALSLSFVSASTGIWMKKTGQYLPAIIFGMLFLTLGFGLLINLESHANWPKVIIFQIVAGIGVGPNFQAPLISLQSAVDRRDVASATSTFGFIRQLATSMSVVIGGVVFQNEMQKQHPSLLASLGPELASQLSGSSAVGSVSVVAALTGEQGDIAKAAYWNSLKTMYIMYTCVAGLGLLISPLVGQRKLSKEHQEHKTGLKSLQTGAEGDKKDQAKGQEQGTAAKEPNV</sequence>
<feature type="transmembrane region" description="Helical" evidence="11">
    <location>
        <begin position="194"/>
        <end position="213"/>
    </location>
</feature>
<proteinExistence type="inferred from homology"/>
<name>A0A1Y2DB14_9PEZI</name>
<dbReference type="InterPro" id="IPR020846">
    <property type="entry name" value="MFS_dom"/>
</dbReference>
<dbReference type="CDD" id="cd17502">
    <property type="entry name" value="MFS_Azr1_MDR_like"/>
    <property type="match status" value="1"/>
</dbReference>
<dbReference type="GO" id="GO:0022857">
    <property type="term" value="F:transmembrane transporter activity"/>
    <property type="evidence" value="ECO:0007669"/>
    <property type="project" value="InterPro"/>
</dbReference>
<evidence type="ECO:0000313" key="14">
    <source>
        <dbReference type="Proteomes" id="UP000193689"/>
    </source>
</evidence>
<gene>
    <name evidence="13" type="ORF">BCR38DRAFT_490849</name>
</gene>
<dbReference type="PANTHER" id="PTHR23501">
    <property type="entry name" value="MAJOR FACILITATOR SUPERFAMILY"/>
    <property type="match status" value="1"/>
</dbReference>
<feature type="transmembrane region" description="Helical" evidence="11">
    <location>
        <begin position="286"/>
        <end position="311"/>
    </location>
</feature>
<dbReference type="Proteomes" id="UP000193689">
    <property type="component" value="Unassembled WGS sequence"/>
</dbReference>
<comment type="subcellular location">
    <subcellularLocation>
        <location evidence="1">Vacuole membrane</location>
        <topology evidence="1">Multi-pass membrane protein</topology>
    </subcellularLocation>
</comment>
<feature type="transmembrane region" description="Helical" evidence="11">
    <location>
        <begin position="540"/>
        <end position="558"/>
    </location>
</feature>
<evidence type="ECO:0000256" key="2">
    <source>
        <dbReference type="ARBA" id="ARBA00007520"/>
    </source>
</evidence>
<keyword evidence="14" id="KW-1185">Reference proteome</keyword>
<dbReference type="PROSITE" id="PS50850">
    <property type="entry name" value="MFS"/>
    <property type="match status" value="1"/>
</dbReference>
<protein>
    <recommendedName>
        <fullName evidence="8">Efflux pump dotC</fullName>
    </recommendedName>
    <alternativeName>
        <fullName evidence="9">Dothistromin biosynthesis protein C</fullName>
    </alternativeName>
</protein>
<dbReference type="FunFam" id="1.20.1250.20:FF:000196">
    <property type="entry name" value="MFS toxin efflux pump (AflT)"/>
    <property type="match status" value="1"/>
</dbReference>
<dbReference type="EMBL" id="MCFJ01000025">
    <property type="protein sequence ID" value="ORY55845.1"/>
    <property type="molecule type" value="Genomic_DNA"/>
</dbReference>
<keyword evidence="4 11" id="KW-0812">Transmembrane</keyword>
<evidence type="ECO:0000256" key="10">
    <source>
        <dbReference type="SAM" id="MobiDB-lite"/>
    </source>
</evidence>
<dbReference type="InterPro" id="IPR011701">
    <property type="entry name" value="MFS"/>
</dbReference>
<evidence type="ECO:0000256" key="8">
    <source>
        <dbReference type="ARBA" id="ARBA00069956"/>
    </source>
</evidence>
<dbReference type="SUPFAM" id="SSF103473">
    <property type="entry name" value="MFS general substrate transporter"/>
    <property type="match status" value="2"/>
</dbReference>
<feature type="compositionally biased region" description="Basic and acidic residues" evidence="10">
    <location>
        <begin position="9"/>
        <end position="20"/>
    </location>
</feature>
<feature type="transmembrane region" description="Helical" evidence="11">
    <location>
        <begin position="106"/>
        <end position="125"/>
    </location>
</feature>
<evidence type="ECO:0000259" key="12">
    <source>
        <dbReference type="PROSITE" id="PS50850"/>
    </source>
</evidence>
<dbReference type="InParanoid" id="A0A1Y2DB14"/>
<organism evidence="13 14">
    <name type="scientific">Pseudomassariella vexata</name>
    <dbReference type="NCBI Taxonomy" id="1141098"/>
    <lineage>
        <taxon>Eukaryota</taxon>
        <taxon>Fungi</taxon>
        <taxon>Dikarya</taxon>
        <taxon>Ascomycota</taxon>
        <taxon>Pezizomycotina</taxon>
        <taxon>Sordariomycetes</taxon>
        <taxon>Xylariomycetidae</taxon>
        <taxon>Amphisphaeriales</taxon>
        <taxon>Pseudomassariaceae</taxon>
        <taxon>Pseudomassariella</taxon>
    </lineage>
</organism>
<evidence type="ECO:0000256" key="9">
    <source>
        <dbReference type="ARBA" id="ARBA00083178"/>
    </source>
</evidence>
<evidence type="ECO:0000256" key="6">
    <source>
        <dbReference type="ARBA" id="ARBA00023136"/>
    </source>
</evidence>
<evidence type="ECO:0000256" key="7">
    <source>
        <dbReference type="ARBA" id="ARBA00057269"/>
    </source>
</evidence>
<evidence type="ECO:0000313" key="13">
    <source>
        <dbReference type="EMBL" id="ORY55845.1"/>
    </source>
</evidence>
<dbReference type="OrthoDB" id="10021397at2759"/>
<feature type="transmembrane region" description="Helical" evidence="11">
    <location>
        <begin position="365"/>
        <end position="388"/>
    </location>
</feature>
<feature type="transmembrane region" description="Helical" evidence="11">
    <location>
        <begin position="225"/>
        <end position="245"/>
    </location>
</feature>
<feature type="transmembrane region" description="Helical" evidence="11">
    <location>
        <begin position="395"/>
        <end position="414"/>
    </location>
</feature>
<feature type="transmembrane region" description="Helical" evidence="11">
    <location>
        <begin position="332"/>
        <end position="353"/>
    </location>
</feature>
<feature type="domain" description="Major facilitator superfamily (MFS) profile" evidence="12">
    <location>
        <begin position="72"/>
        <end position="562"/>
    </location>
</feature>
<feature type="transmembrane region" description="Helical" evidence="11">
    <location>
        <begin position="257"/>
        <end position="280"/>
    </location>
</feature>
<feature type="transmembrane region" description="Helical" evidence="11">
    <location>
        <begin position="137"/>
        <end position="160"/>
    </location>
</feature>
<dbReference type="Gene3D" id="1.20.1250.20">
    <property type="entry name" value="MFS general substrate transporter like domains"/>
    <property type="match status" value="1"/>
</dbReference>
<comment type="function">
    <text evidence="7">Efflux pump; part of the gene cluster that mediates the biosynthesis of dothistromin (DOTH), a polyketide toxin very similar in structure to the aflatoxin precursor, versicolorin B. One function of dotC may be to transport early-stage dothistromin biosynthetic intermediates from the cytoplasm into vacuoles, thereby affecting the rate of dothistromin production.</text>
</comment>
<comment type="similarity">
    <text evidence="2">Belongs to the major facilitator superfamily. TCR/Tet family.</text>
</comment>
<evidence type="ECO:0000256" key="4">
    <source>
        <dbReference type="ARBA" id="ARBA00022692"/>
    </source>
</evidence>
<dbReference type="InterPro" id="IPR036259">
    <property type="entry name" value="MFS_trans_sf"/>
</dbReference>
<keyword evidence="6 11" id="KW-0472">Membrane</keyword>
<dbReference type="PANTHER" id="PTHR23501:SF102">
    <property type="entry name" value="DRUG TRANSPORTER, PUTATIVE (AFU_ORTHOLOGUE AFUA_3G08530)-RELATED"/>
    <property type="match status" value="1"/>
</dbReference>
<feature type="transmembrane region" description="Helical" evidence="11">
    <location>
        <begin position="166"/>
        <end position="187"/>
    </location>
</feature>
<feature type="region of interest" description="Disordered" evidence="10">
    <location>
        <begin position="564"/>
        <end position="602"/>
    </location>
</feature>
<evidence type="ECO:0000256" key="3">
    <source>
        <dbReference type="ARBA" id="ARBA00022448"/>
    </source>
</evidence>
<feature type="transmembrane region" description="Helical" evidence="11">
    <location>
        <begin position="70"/>
        <end position="94"/>
    </location>
</feature>
<evidence type="ECO:0000256" key="5">
    <source>
        <dbReference type="ARBA" id="ARBA00022989"/>
    </source>
</evidence>
<feature type="transmembrane region" description="Helical" evidence="11">
    <location>
        <begin position="426"/>
        <end position="447"/>
    </location>
</feature>
<dbReference type="PRINTS" id="PR01036">
    <property type="entry name" value="TCRTETB"/>
</dbReference>
<dbReference type="FunFam" id="1.20.1720.10:FF:000014">
    <property type="entry name" value="MFS drug transporter, putative"/>
    <property type="match status" value="1"/>
</dbReference>
<reference evidence="13 14" key="1">
    <citation type="submission" date="2016-07" db="EMBL/GenBank/DDBJ databases">
        <title>Pervasive Adenine N6-methylation of Active Genes in Fungi.</title>
        <authorList>
            <consortium name="DOE Joint Genome Institute"/>
            <person name="Mondo S.J."/>
            <person name="Dannebaum R.O."/>
            <person name="Kuo R.C."/>
            <person name="Labutti K."/>
            <person name="Haridas S."/>
            <person name="Kuo A."/>
            <person name="Salamov A."/>
            <person name="Ahrendt S.R."/>
            <person name="Lipzen A."/>
            <person name="Sullivan W."/>
            <person name="Andreopoulos W.B."/>
            <person name="Clum A."/>
            <person name="Lindquist E."/>
            <person name="Daum C."/>
            <person name="Ramamoorthy G.K."/>
            <person name="Gryganskyi A."/>
            <person name="Culley D."/>
            <person name="Magnuson J.K."/>
            <person name="James T.Y."/>
            <person name="O'Malley M.A."/>
            <person name="Stajich J.E."/>
            <person name="Spatafora J.W."/>
            <person name="Visel A."/>
            <person name="Grigoriev I.V."/>
        </authorList>
    </citation>
    <scope>NUCLEOTIDE SEQUENCE [LARGE SCALE GENOMIC DNA]</scope>
    <source>
        <strain evidence="13 14">CBS 129021</strain>
    </source>
</reference>
<keyword evidence="3" id="KW-0813">Transport</keyword>
<feature type="region of interest" description="Disordered" evidence="10">
    <location>
        <begin position="1"/>
        <end position="61"/>
    </location>
</feature>
<evidence type="ECO:0000256" key="1">
    <source>
        <dbReference type="ARBA" id="ARBA00004128"/>
    </source>
</evidence>
<dbReference type="GO" id="GO:0005886">
    <property type="term" value="C:plasma membrane"/>
    <property type="evidence" value="ECO:0007669"/>
    <property type="project" value="TreeGrafter"/>
</dbReference>
<feature type="transmembrane region" description="Helical" evidence="11">
    <location>
        <begin position="459"/>
        <end position="482"/>
    </location>
</feature>
<evidence type="ECO:0000256" key="11">
    <source>
        <dbReference type="SAM" id="Phobius"/>
    </source>
</evidence>